<sequence>MKIEAIEKNWKMHGLTPLSKSSFKARCLKKLIMALPLASPEDIPTLFLIIVLLIPPPMFLKLNDFMAYVFKQWLAIIGPENLSVAGKDSLRTNNPSESINKSINKLLGLKKKLSPIFFTRALIQFQIKSQTRVISMLKMKNVHFEKKLSSTERIRNC</sequence>
<keyword evidence="2" id="KW-1185">Reference proteome</keyword>
<dbReference type="EMBL" id="CAJNRD030001120">
    <property type="protein sequence ID" value="CAG5093323.1"/>
    <property type="molecule type" value="Genomic_DNA"/>
</dbReference>
<reference evidence="1" key="1">
    <citation type="submission" date="2021-04" db="EMBL/GenBank/DDBJ databases">
        <authorList>
            <person name="Chebbi M.A.C M."/>
        </authorList>
    </citation>
    <scope>NUCLEOTIDE SEQUENCE</scope>
</reference>
<name>A0A8J2MSR4_COTCN</name>
<comment type="caution">
    <text evidence="1">The sequence shown here is derived from an EMBL/GenBank/DDBJ whole genome shotgun (WGS) entry which is preliminary data.</text>
</comment>
<dbReference type="Proteomes" id="UP000786811">
    <property type="component" value="Unassembled WGS sequence"/>
</dbReference>
<organism evidence="1 2">
    <name type="scientific">Cotesia congregata</name>
    <name type="common">Parasitoid wasp</name>
    <name type="synonym">Apanteles congregatus</name>
    <dbReference type="NCBI Taxonomy" id="51543"/>
    <lineage>
        <taxon>Eukaryota</taxon>
        <taxon>Metazoa</taxon>
        <taxon>Ecdysozoa</taxon>
        <taxon>Arthropoda</taxon>
        <taxon>Hexapoda</taxon>
        <taxon>Insecta</taxon>
        <taxon>Pterygota</taxon>
        <taxon>Neoptera</taxon>
        <taxon>Endopterygota</taxon>
        <taxon>Hymenoptera</taxon>
        <taxon>Apocrita</taxon>
        <taxon>Ichneumonoidea</taxon>
        <taxon>Braconidae</taxon>
        <taxon>Microgastrinae</taxon>
        <taxon>Cotesia</taxon>
    </lineage>
</organism>
<accession>A0A8J2MSR4</accession>
<evidence type="ECO:0000313" key="2">
    <source>
        <dbReference type="Proteomes" id="UP000786811"/>
    </source>
</evidence>
<protein>
    <submittedName>
        <fullName evidence="1">Uncharacterized protein</fullName>
    </submittedName>
</protein>
<evidence type="ECO:0000313" key="1">
    <source>
        <dbReference type="EMBL" id="CAG5093323.1"/>
    </source>
</evidence>
<proteinExistence type="predicted"/>
<gene>
    <name evidence="1" type="ORF">HICCMSTLAB_LOCUS6748</name>
</gene>
<dbReference type="AlphaFoldDB" id="A0A8J2MSR4"/>